<dbReference type="GO" id="GO:0008033">
    <property type="term" value="P:tRNA processing"/>
    <property type="evidence" value="ECO:0007669"/>
    <property type="project" value="UniProtKB-KW"/>
</dbReference>
<dbReference type="EMBL" id="LWDF02000900">
    <property type="protein sequence ID" value="KAE8241496.1"/>
    <property type="molecule type" value="Genomic_DNA"/>
</dbReference>
<dbReference type="InterPro" id="IPR015419">
    <property type="entry name" value="CTAG/Pcc1"/>
</dbReference>
<evidence type="ECO:0000256" key="4">
    <source>
        <dbReference type="ARBA" id="ARBA00022490"/>
    </source>
</evidence>
<accession>A0A177T925</accession>
<evidence type="ECO:0000256" key="1">
    <source>
        <dbReference type="ARBA" id="ARBA00004123"/>
    </source>
</evidence>
<evidence type="ECO:0000313" key="7">
    <source>
        <dbReference type="EMBL" id="KAE8241496.1"/>
    </source>
</evidence>
<keyword evidence="5" id="KW-0819">tRNA processing</keyword>
<evidence type="ECO:0000256" key="2">
    <source>
        <dbReference type="ARBA" id="ARBA00004496"/>
    </source>
</evidence>
<dbReference type="AlphaFoldDB" id="A0A177T925"/>
<name>A0A177T925_9BASI</name>
<comment type="subcellular location">
    <subcellularLocation>
        <location evidence="2">Cytoplasm</location>
    </subcellularLocation>
    <subcellularLocation>
        <location evidence="1">Nucleus</location>
    </subcellularLocation>
</comment>
<evidence type="ECO:0008006" key="9">
    <source>
        <dbReference type="Google" id="ProtNLM"/>
    </source>
</evidence>
<keyword evidence="4" id="KW-0963">Cytoplasm</keyword>
<protein>
    <recommendedName>
        <fullName evidence="9">Transcription factor Pcc1</fullName>
    </recommendedName>
</protein>
<gene>
    <name evidence="7" type="ORF">A4X13_0g7388</name>
</gene>
<comment type="caution">
    <text evidence="7">The sequence shown here is derived from an EMBL/GenBank/DDBJ whole genome shotgun (WGS) entry which is preliminary data.</text>
</comment>
<comment type="similarity">
    <text evidence="3">Belongs to the CTAG/PCC1 family.</text>
</comment>
<evidence type="ECO:0000256" key="5">
    <source>
        <dbReference type="ARBA" id="ARBA00022694"/>
    </source>
</evidence>
<keyword evidence="6" id="KW-0539">Nucleus</keyword>
<dbReference type="FunFam" id="3.30.310.50:FF:000005">
    <property type="entry name" value="L antigen family member 3"/>
    <property type="match status" value="1"/>
</dbReference>
<reference evidence="7" key="2">
    <citation type="journal article" date="2019" name="IMA Fungus">
        <title>Genome sequencing and comparison of five Tilletia species to identify candidate genes for the detection of regulated species infecting wheat.</title>
        <authorList>
            <person name="Nguyen H.D.T."/>
            <person name="Sultana T."/>
            <person name="Kesanakurti P."/>
            <person name="Hambleton S."/>
        </authorList>
    </citation>
    <scope>NUCLEOTIDE SEQUENCE</scope>
    <source>
        <strain evidence="7">DAOMC 236416</strain>
    </source>
</reference>
<dbReference type="PANTHER" id="PTHR31283:SF5">
    <property type="entry name" value="EKC_KEOPS COMPLEX SUBUNIT LAGE3"/>
    <property type="match status" value="1"/>
</dbReference>
<dbReference type="GO" id="GO:0000408">
    <property type="term" value="C:EKC/KEOPS complex"/>
    <property type="evidence" value="ECO:0007669"/>
    <property type="project" value="TreeGrafter"/>
</dbReference>
<proteinExistence type="inferred from homology"/>
<reference evidence="7" key="1">
    <citation type="submission" date="2016-04" db="EMBL/GenBank/DDBJ databases">
        <authorList>
            <person name="Nguyen H.D."/>
            <person name="Samba Siva P."/>
            <person name="Cullis J."/>
            <person name="Levesque C.A."/>
            <person name="Hambleton S."/>
        </authorList>
    </citation>
    <scope>NUCLEOTIDE SEQUENCE</scope>
    <source>
        <strain evidence="7">DAOMC 236416</strain>
    </source>
</reference>
<dbReference type="Pfam" id="PF09341">
    <property type="entry name" value="Pcc1"/>
    <property type="match status" value="1"/>
</dbReference>
<dbReference type="GO" id="GO:0005634">
    <property type="term" value="C:nucleus"/>
    <property type="evidence" value="ECO:0007669"/>
    <property type="project" value="UniProtKB-SubCell"/>
</dbReference>
<evidence type="ECO:0000256" key="6">
    <source>
        <dbReference type="ARBA" id="ARBA00023242"/>
    </source>
</evidence>
<dbReference type="GO" id="GO:0005737">
    <property type="term" value="C:cytoplasm"/>
    <property type="evidence" value="ECO:0007669"/>
    <property type="project" value="UniProtKB-SubCell"/>
</dbReference>
<evidence type="ECO:0000313" key="8">
    <source>
        <dbReference type="Proteomes" id="UP000077521"/>
    </source>
</evidence>
<dbReference type="Proteomes" id="UP000077521">
    <property type="component" value="Unassembled WGS sequence"/>
</dbReference>
<dbReference type="PANTHER" id="PTHR31283">
    <property type="entry name" value="EKC/KEOPS COMPLEX SUBUNIT PCC1 FAMILY MEMBER"/>
    <property type="match status" value="1"/>
</dbReference>
<organism evidence="7 8">
    <name type="scientific">Tilletia indica</name>
    <dbReference type="NCBI Taxonomy" id="43049"/>
    <lineage>
        <taxon>Eukaryota</taxon>
        <taxon>Fungi</taxon>
        <taxon>Dikarya</taxon>
        <taxon>Basidiomycota</taxon>
        <taxon>Ustilaginomycotina</taxon>
        <taxon>Exobasidiomycetes</taxon>
        <taxon>Tilletiales</taxon>
        <taxon>Tilletiaceae</taxon>
        <taxon>Tilletia</taxon>
    </lineage>
</organism>
<dbReference type="GO" id="GO:0070525">
    <property type="term" value="P:tRNA threonylcarbamoyladenosine metabolic process"/>
    <property type="evidence" value="ECO:0007669"/>
    <property type="project" value="TreeGrafter"/>
</dbReference>
<keyword evidence="8" id="KW-1185">Reference proteome</keyword>
<sequence>MAVTAANDATSLSGNFNHSLTLTMPFPDQRSASIVKDVLRVDRQIRPKEVAVAYEVSGSDVIVTIDATSVRQLRLSVNAALENAALIVKTMDAFGPSSSAFAAYSNSSNPR</sequence>
<evidence type="ECO:0000256" key="3">
    <source>
        <dbReference type="ARBA" id="ARBA00007073"/>
    </source>
</evidence>
<dbReference type="Gene3D" id="3.30.310.50">
    <property type="entry name" value="Alpha-D-phosphohexomutase, C-terminal domain"/>
    <property type="match status" value="1"/>
</dbReference>